<protein>
    <submittedName>
        <fullName evidence="1">Uncharacterized protein</fullName>
    </submittedName>
</protein>
<organism evidence="1">
    <name type="scientific">Caldithrix abyssi</name>
    <dbReference type="NCBI Taxonomy" id="187145"/>
    <lineage>
        <taxon>Bacteria</taxon>
        <taxon>Pseudomonadati</taxon>
        <taxon>Calditrichota</taxon>
        <taxon>Calditrichia</taxon>
        <taxon>Calditrichales</taxon>
        <taxon>Calditrichaceae</taxon>
        <taxon>Caldithrix</taxon>
    </lineage>
</organism>
<accession>A0A7V1PU62</accession>
<gene>
    <name evidence="1" type="ORF">ENJ10_01305</name>
</gene>
<comment type="caution">
    <text evidence="1">The sequence shown here is derived from an EMBL/GenBank/DDBJ whole genome shotgun (WGS) entry which is preliminary data.</text>
</comment>
<proteinExistence type="predicted"/>
<dbReference type="AlphaFoldDB" id="A0A7V1PU62"/>
<dbReference type="EMBL" id="DRLD01000033">
    <property type="protein sequence ID" value="HED09302.1"/>
    <property type="molecule type" value="Genomic_DNA"/>
</dbReference>
<evidence type="ECO:0000313" key="1">
    <source>
        <dbReference type="EMBL" id="HED09302.1"/>
    </source>
</evidence>
<reference evidence="1" key="1">
    <citation type="journal article" date="2020" name="mSystems">
        <title>Genome- and Community-Level Interaction Insights into Carbon Utilization and Element Cycling Functions of Hydrothermarchaeota in Hydrothermal Sediment.</title>
        <authorList>
            <person name="Zhou Z."/>
            <person name="Liu Y."/>
            <person name="Xu W."/>
            <person name="Pan J."/>
            <person name="Luo Z.H."/>
            <person name="Li M."/>
        </authorList>
    </citation>
    <scope>NUCLEOTIDE SEQUENCE [LARGE SCALE GENOMIC DNA]</scope>
    <source>
        <strain evidence="1">HyVt-456</strain>
    </source>
</reference>
<sequence length="119" mass="13352">MESKSVDLRDLILMIKEQKQMEANLALEFDCAIETGDVKPLIKVINYAINYIDRLSDQPQQISLNASMSGITIGFTTFTTQTDFPPLNPQVGEALQPYNATLEQKGESGKYVQLLIHFN</sequence>
<dbReference type="Proteomes" id="UP000886005">
    <property type="component" value="Unassembled WGS sequence"/>
</dbReference>
<name>A0A7V1PU62_CALAY</name>